<dbReference type="GO" id="GO:0003677">
    <property type="term" value="F:DNA binding"/>
    <property type="evidence" value="ECO:0007669"/>
    <property type="project" value="UniProtKB-KW"/>
</dbReference>
<evidence type="ECO:0000313" key="6">
    <source>
        <dbReference type="EMBL" id="GGN06314.1"/>
    </source>
</evidence>
<keyword evidence="7" id="KW-1185">Reference proteome</keyword>
<dbReference type="EMBL" id="BMLI01000002">
    <property type="protein sequence ID" value="GGN06314.1"/>
    <property type="molecule type" value="Genomic_DNA"/>
</dbReference>
<dbReference type="PANTHER" id="PTHR43214">
    <property type="entry name" value="TWO-COMPONENT RESPONSE REGULATOR"/>
    <property type="match status" value="1"/>
</dbReference>
<dbReference type="InterPro" id="IPR039420">
    <property type="entry name" value="WalR-like"/>
</dbReference>
<dbReference type="Pfam" id="PF00196">
    <property type="entry name" value="GerE"/>
    <property type="match status" value="1"/>
</dbReference>
<keyword evidence="2 6" id="KW-0238">DNA-binding</keyword>
<dbReference type="SMART" id="SM00421">
    <property type="entry name" value="HTH_LUXR"/>
    <property type="match status" value="1"/>
</dbReference>
<name>A0ABQ2IEE2_9BACT</name>
<dbReference type="InterPro" id="IPR016032">
    <property type="entry name" value="Sig_transdc_resp-reg_C-effctor"/>
</dbReference>
<dbReference type="PRINTS" id="PR00038">
    <property type="entry name" value="HTHLUXR"/>
</dbReference>
<sequence length="194" mass="21964">MRLVLEDLYPHSIVHEAEDFEHAMSHLQNHQYDLILLDIDIPGGVGTSMIARIREHQQLVPILVCSAADEQFNALEYVSAGANGYLPKTAEKSETVRAIQTVMRKNRYVSEAVQERLLNAVVFQKQARKRPTGIKSLSVREREIAELLITGKWVKEIASLLDIQSNTVSTYKARIFEKLGVDNIIELAEKIKAR</sequence>
<feature type="modified residue" description="4-aspartylphosphate" evidence="3">
    <location>
        <position position="38"/>
    </location>
</feature>
<dbReference type="InterPro" id="IPR058245">
    <property type="entry name" value="NreC/VraR/RcsB-like_REC"/>
</dbReference>
<dbReference type="Gene3D" id="3.40.50.2300">
    <property type="match status" value="1"/>
</dbReference>
<feature type="domain" description="HTH luxR-type" evidence="4">
    <location>
        <begin position="130"/>
        <end position="194"/>
    </location>
</feature>
<organism evidence="6 7">
    <name type="scientific">Dyadobacter beijingensis</name>
    <dbReference type="NCBI Taxonomy" id="365489"/>
    <lineage>
        <taxon>Bacteria</taxon>
        <taxon>Pseudomonadati</taxon>
        <taxon>Bacteroidota</taxon>
        <taxon>Cytophagia</taxon>
        <taxon>Cytophagales</taxon>
        <taxon>Spirosomataceae</taxon>
        <taxon>Dyadobacter</taxon>
    </lineage>
</organism>
<dbReference type="Gene3D" id="1.10.10.10">
    <property type="entry name" value="Winged helix-like DNA-binding domain superfamily/Winged helix DNA-binding domain"/>
    <property type="match status" value="1"/>
</dbReference>
<gene>
    <name evidence="6" type="primary">gacA.4</name>
    <name evidence="6" type="ORF">GCM10010967_46930</name>
</gene>
<dbReference type="SUPFAM" id="SSF46894">
    <property type="entry name" value="C-terminal effector domain of the bipartite response regulators"/>
    <property type="match status" value="1"/>
</dbReference>
<protein>
    <submittedName>
        <fullName evidence="6">DNA-binding response regulator</fullName>
    </submittedName>
</protein>
<dbReference type="SUPFAM" id="SSF52172">
    <property type="entry name" value="CheY-like"/>
    <property type="match status" value="1"/>
</dbReference>
<evidence type="ECO:0000313" key="7">
    <source>
        <dbReference type="Proteomes" id="UP000632339"/>
    </source>
</evidence>
<dbReference type="SMART" id="SM00448">
    <property type="entry name" value="REC"/>
    <property type="match status" value="1"/>
</dbReference>
<comment type="caution">
    <text evidence="6">The sequence shown here is derived from an EMBL/GenBank/DDBJ whole genome shotgun (WGS) entry which is preliminary data.</text>
</comment>
<keyword evidence="1 3" id="KW-0597">Phosphoprotein</keyword>
<evidence type="ECO:0000256" key="1">
    <source>
        <dbReference type="ARBA" id="ARBA00022553"/>
    </source>
</evidence>
<dbReference type="CDD" id="cd17535">
    <property type="entry name" value="REC_NarL-like"/>
    <property type="match status" value="1"/>
</dbReference>
<dbReference type="PROSITE" id="PS00622">
    <property type="entry name" value="HTH_LUXR_1"/>
    <property type="match status" value="1"/>
</dbReference>
<evidence type="ECO:0000256" key="2">
    <source>
        <dbReference type="ARBA" id="ARBA00023125"/>
    </source>
</evidence>
<feature type="domain" description="Response regulatory" evidence="5">
    <location>
        <begin position="1"/>
        <end position="103"/>
    </location>
</feature>
<reference evidence="7" key="1">
    <citation type="journal article" date="2019" name="Int. J. Syst. Evol. Microbiol.">
        <title>The Global Catalogue of Microorganisms (GCM) 10K type strain sequencing project: providing services to taxonomists for standard genome sequencing and annotation.</title>
        <authorList>
            <consortium name="The Broad Institute Genomics Platform"/>
            <consortium name="The Broad Institute Genome Sequencing Center for Infectious Disease"/>
            <person name="Wu L."/>
            <person name="Ma J."/>
        </authorList>
    </citation>
    <scope>NUCLEOTIDE SEQUENCE [LARGE SCALE GENOMIC DNA]</scope>
    <source>
        <strain evidence="7">CGMCC 1.6375</strain>
    </source>
</reference>
<dbReference type="Pfam" id="PF00072">
    <property type="entry name" value="Response_reg"/>
    <property type="match status" value="1"/>
</dbReference>
<dbReference type="InterPro" id="IPR036388">
    <property type="entry name" value="WH-like_DNA-bd_sf"/>
</dbReference>
<dbReference type="PROSITE" id="PS50043">
    <property type="entry name" value="HTH_LUXR_2"/>
    <property type="match status" value="1"/>
</dbReference>
<accession>A0ABQ2IEE2</accession>
<dbReference type="PROSITE" id="PS50110">
    <property type="entry name" value="RESPONSE_REGULATORY"/>
    <property type="match status" value="1"/>
</dbReference>
<dbReference type="InterPro" id="IPR001789">
    <property type="entry name" value="Sig_transdc_resp-reg_receiver"/>
</dbReference>
<dbReference type="InterPro" id="IPR011006">
    <property type="entry name" value="CheY-like_superfamily"/>
</dbReference>
<dbReference type="CDD" id="cd06170">
    <property type="entry name" value="LuxR_C_like"/>
    <property type="match status" value="1"/>
</dbReference>
<evidence type="ECO:0000259" key="4">
    <source>
        <dbReference type="PROSITE" id="PS50043"/>
    </source>
</evidence>
<evidence type="ECO:0000256" key="3">
    <source>
        <dbReference type="PROSITE-ProRule" id="PRU00169"/>
    </source>
</evidence>
<dbReference type="InterPro" id="IPR000792">
    <property type="entry name" value="Tscrpt_reg_LuxR_C"/>
</dbReference>
<proteinExistence type="predicted"/>
<evidence type="ECO:0000259" key="5">
    <source>
        <dbReference type="PROSITE" id="PS50110"/>
    </source>
</evidence>
<dbReference type="Proteomes" id="UP000632339">
    <property type="component" value="Unassembled WGS sequence"/>
</dbReference>